<dbReference type="InterPro" id="IPR009594">
    <property type="entry name" value="Tscrpt_reg_HTH_AraC_N"/>
</dbReference>
<dbReference type="PANTHER" id="PTHR43436">
    <property type="entry name" value="ARAC-FAMILY TRANSCRIPTIONAL REGULATOR"/>
    <property type="match status" value="1"/>
</dbReference>
<organism evidence="5 6">
    <name type="scientific">Amycolatopsis saalfeldensis</name>
    <dbReference type="NCBI Taxonomy" id="394193"/>
    <lineage>
        <taxon>Bacteria</taxon>
        <taxon>Bacillati</taxon>
        <taxon>Actinomycetota</taxon>
        <taxon>Actinomycetes</taxon>
        <taxon>Pseudonocardiales</taxon>
        <taxon>Pseudonocardiaceae</taxon>
        <taxon>Amycolatopsis</taxon>
    </lineage>
</organism>
<keyword evidence="1" id="KW-0805">Transcription regulation</keyword>
<dbReference type="GO" id="GO:0003700">
    <property type="term" value="F:DNA-binding transcription factor activity"/>
    <property type="evidence" value="ECO:0007669"/>
    <property type="project" value="InterPro"/>
</dbReference>
<dbReference type="EMBL" id="FOEF01000012">
    <property type="protein sequence ID" value="SEP49027.1"/>
    <property type="molecule type" value="Genomic_DNA"/>
</dbReference>
<evidence type="ECO:0000256" key="3">
    <source>
        <dbReference type="ARBA" id="ARBA00023163"/>
    </source>
</evidence>
<name>A0A1H8YAA2_9PSEU</name>
<dbReference type="InterPro" id="IPR018060">
    <property type="entry name" value="HTH_AraC"/>
</dbReference>
<evidence type="ECO:0000313" key="6">
    <source>
        <dbReference type="Proteomes" id="UP000198582"/>
    </source>
</evidence>
<dbReference type="Pfam" id="PF06719">
    <property type="entry name" value="AraC_N"/>
    <property type="match status" value="1"/>
</dbReference>
<evidence type="ECO:0000256" key="2">
    <source>
        <dbReference type="ARBA" id="ARBA00023125"/>
    </source>
</evidence>
<dbReference type="GO" id="GO:0043565">
    <property type="term" value="F:sequence-specific DNA binding"/>
    <property type="evidence" value="ECO:0007669"/>
    <property type="project" value="InterPro"/>
</dbReference>
<dbReference type="Proteomes" id="UP000198582">
    <property type="component" value="Unassembled WGS sequence"/>
</dbReference>
<dbReference type="PANTHER" id="PTHR43436:SF1">
    <property type="entry name" value="TRANSCRIPTIONAL REGULATORY PROTEIN"/>
    <property type="match status" value="1"/>
</dbReference>
<gene>
    <name evidence="5" type="ORF">SAMN04489732_112240</name>
</gene>
<feature type="domain" description="HTH araC/xylS-type" evidence="4">
    <location>
        <begin position="196"/>
        <end position="294"/>
    </location>
</feature>
<dbReference type="SMART" id="SM00342">
    <property type="entry name" value="HTH_ARAC"/>
    <property type="match status" value="1"/>
</dbReference>
<evidence type="ECO:0000313" key="5">
    <source>
        <dbReference type="EMBL" id="SEP49027.1"/>
    </source>
</evidence>
<evidence type="ECO:0000256" key="1">
    <source>
        <dbReference type="ARBA" id="ARBA00023015"/>
    </source>
</evidence>
<reference evidence="5 6" key="1">
    <citation type="submission" date="2016-10" db="EMBL/GenBank/DDBJ databases">
        <authorList>
            <person name="de Groot N.N."/>
        </authorList>
    </citation>
    <scope>NUCLEOTIDE SEQUENCE [LARGE SCALE GENOMIC DNA]</scope>
    <source>
        <strain evidence="5 6">DSM 44993</strain>
    </source>
</reference>
<evidence type="ECO:0000259" key="4">
    <source>
        <dbReference type="PROSITE" id="PS01124"/>
    </source>
</evidence>
<keyword evidence="2 5" id="KW-0238">DNA-binding</keyword>
<proteinExistence type="predicted"/>
<dbReference type="PROSITE" id="PS00041">
    <property type="entry name" value="HTH_ARAC_FAMILY_1"/>
    <property type="match status" value="1"/>
</dbReference>
<keyword evidence="3" id="KW-0804">Transcription</keyword>
<dbReference type="AlphaFoldDB" id="A0A1H8YAA2"/>
<keyword evidence="6" id="KW-1185">Reference proteome</keyword>
<dbReference type="SUPFAM" id="SSF46689">
    <property type="entry name" value="Homeodomain-like"/>
    <property type="match status" value="2"/>
</dbReference>
<dbReference type="Gene3D" id="1.10.10.60">
    <property type="entry name" value="Homeodomain-like"/>
    <property type="match status" value="2"/>
</dbReference>
<sequence>MLPWSMPATLLDEIRGLIAAHARPDGRTPIAGLRLSSVDNEEPHHSLTEPLLVVMAQGGKRLLLGERVYEYRAGQCLVVTTDLPVTGHFLDAGPRTPSLAMGLELRPATIAPLLLRAPAARSSRAAAELPAMATGEAGPGLLDAVTRLLRLLDHPEDAPVLAPLVEQEIVWRLLTGPHGGLVRQAGLADSYLSHVGRAIQWIRENYAEPLRIEDLARLAGMSASAFHRHFRAVTAMSPLQFQKRIRLQEARSLLVSHAGDIAGAGHLVGYDSPSQFNREYRRQFGAPPGQDAVRLRAETTPREVRHLP</sequence>
<dbReference type="PROSITE" id="PS01124">
    <property type="entry name" value="HTH_ARAC_FAMILY_2"/>
    <property type="match status" value="1"/>
</dbReference>
<accession>A0A1H8YAA2</accession>
<dbReference type="STRING" id="394193.SAMN04489732_112240"/>
<dbReference type="InterPro" id="IPR009057">
    <property type="entry name" value="Homeodomain-like_sf"/>
</dbReference>
<protein>
    <submittedName>
        <fullName evidence="5">AraC-type DNA-binding protein</fullName>
    </submittedName>
</protein>
<dbReference type="InterPro" id="IPR018062">
    <property type="entry name" value="HTH_AraC-typ_CS"/>
</dbReference>
<dbReference type="Pfam" id="PF12833">
    <property type="entry name" value="HTH_18"/>
    <property type="match status" value="1"/>
</dbReference>